<evidence type="ECO:0000256" key="4">
    <source>
        <dbReference type="ARBA" id="ARBA00023163"/>
    </source>
</evidence>
<dbReference type="OrthoDB" id="10072024at2759"/>
<keyword evidence="5" id="KW-0539">Nucleus</keyword>
<keyword evidence="8" id="KW-1185">Reference proteome</keyword>
<dbReference type="SUPFAM" id="SSF54171">
    <property type="entry name" value="DNA-binding domain"/>
    <property type="match status" value="1"/>
</dbReference>
<dbReference type="InterPro" id="IPR016177">
    <property type="entry name" value="DNA-bd_dom_sf"/>
</dbReference>
<accession>A0A7I8KXB9</accession>
<keyword evidence="2" id="KW-0805">Transcription regulation</keyword>
<evidence type="ECO:0000256" key="1">
    <source>
        <dbReference type="ARBA" id="ARBA00004123"/>
    </source>
</evidence>
<gene>
    <name evidence="7" type="ORF">SI8410_09012313</name>
</gene>
<dbReference type="Pfam" id="PF01429">
    <property type="entry name" value="MBD"/>
    <property type="match status" value="1"/>
</dbReference>
<evidence type="ECO:0000259" key="6">
    <source>
        <dbReference type="PROSITE" id="PS50982"/>
    </source>
</evidence>
<dbReference type="GO" id="GO:0005634">
    <property type="term" value="C:nucleus"/>
    <property type="evidence" value="ECO:0007669"/>
    <property type="project" value="UniProtKB-SubCell"/>
</dbReference>
<dbReference type="Gene3D" id="3.30.890.10">
    <property type="entry name" value="Methyl-cpg-binding Protein 2, Chain A"/>
    <property type="match status" value="1"/>
</dbReference>
<protein>
    <recommendedName>
        <fullName evidence="6">MBD domain-containing protein</fullName>
    </recommendedName>
</protein>
<comment type="subcellular location">
    <subcellularLocation>
        <location evidence="1">Nucleus</location>
    </subcellularLocation>
</comment>
<dbReference type="InterPro" id="IPR001739">
    <property type="entry name" value="Methyl_CpG_DNA-bd"/>
</dbReference>
<dbReference type="PROSITE" id="PS50982">
    <property type="entry name" value="MBD"/>
    <property type="match status" value="1"/>
</dbReference>
<sequence>MEPSVVPCDPYPPGMLLRETKQEVPSLEYDVKDNQPDAGGTLTSNMVGRISGSEHVMQPQSGERNSFISITPVISRATKVKPPPTWLPDDWYYEDIERKSGRSIGKIDRYYYQKGLNRKFRSMLEVLSYIKLQKEQTECEMRKIKSTTSTNKGTCFPSIIQEIDATSCQTCKGMLIFPQGQTFYHIPIPKTGVMKVTLYNHKCPNIH</sequence>
<keyword evidence="3" id="KW-0238">DNA-binding</keyword>
<dbReference type="Proteomes" id="UP000663760">
    <property type="component" value="Chromosome 9"/>
</dbReference>
<name>A0A7I8KXB9_SPIIN</name>
<organism evidence="7 8">
    <name type="scientific">Spirodela intermedia</name>
    <name type="common">Intermediate duckweed</name>
    <dbReference type="NCBI Taxonomy" id="51605"/>
    <lineage>
        <taxon>Eukaryota</taxon>
        <taxon>Viridiplantae</taxon>
        <taxon>Streptophyta</taxon>
        <taxon>Embryophyta</taxon>
        <taxon>Tracheophyta</taxon>
        <taxon>Spermatophyta</taxon>
        <taxon>Magnoliopsida</taxon>
        <taxon>Liliopsida</taxon>
        <taxon>Araceae</taxon>
        <taxon>Lemnoideae</taxon>
        <taxon>Spirodela</taxon>
    </lineage>
</organism>
<dbReference type="GO" id="GO:0003677">
    <property type="term" value="F:DNA binding"/>
    <property type="evidence" value="ECO:0007669"/>
    <property type="project" value="UniProtKB-KW"/>
</dbReference>
<evidence type="ECO:0000256" key="2">
    <source>
        <dbReference type="ARBA" id="ARBA00023015"/>
    </source>
</evidence>
<dbReference type="AlphaFoldDB" id="A0A7I8KXB9"/>
<evidence type="ECO:0000313" key="7">
    <source>
        <dbReference type="EMBL" id="CAA7401635.1"/>
    </source>
</evidence>
<dbReference type="EMBL" id="LR746272">
    <property type="protein sequence ID" value="CAA7401635.1"/>
    <property type="molecule type" value="Genomic_DNA"/>
</dbReference>
<evidence type="ECO:0000313" key="8">
    <source>
        <dbReference type="Proteomes" id="UP000663760"/>
    </source>
</evidence>
<evidence type="ECO:0000256" key="3">
    <source>
        <dbReference type="ARBA" id="ARBA00023125"/>
    </source>
</evidence>
<proteinExistence type="predicted"/>
<reference evidence="7" key="1">
    <citation type="submission" date="2020-02" db="EMBL/GenBank/DDBJ databases">
        <authorList>
            <person name="Scholz U."/>
            <person name="Mascher M."/>
            <person name="Fiebig A."/>
        </authorList>
    </citation>
    <scope>NUCLEOTIDE SEQUENCE</scope>
</reference>
<evidence type="ECO:0000256" key="5">
    <source>
        <dbReference type="ARBA" id="ARBA00023242"/>
    </source>
</evidence>
<keyword evidence="4" id="KW-0804">Transcription</keyword>
<feature type="domain" description="MBD" evidence="6">
    <location>
        <begin position="77"/>
        <end position="151"/>
    </location>
</feature>